<name>A0AAD3D8T1_9STRA</name>
<dbReference type="Pfam" id="PF00153">
    <property type="entry name" value="Mito_carr"/>
    <property type="match status" value="4"/>
</dbReference>
<evidence type="ECO:0000313" key="12">
    <source>
        <dbReference type="EMBL" id="GFH58905.1"/>
    </source>
</evidence>
<organism evidence="12 13">
    <name type="scientific">Chaetoceros tenuissimus</name>
    <dbReference type="NCBI Taxonomy" id="426638"/>
    <lineage>
        <taxon>Eukaryota</taxon>
        <taxon>Sar</taxon>
        <taxon>Stramenopiles</taxon>
        <taxon>Ochrophyta</taxon>
        <taxon>Bacillariophyta</taxon>
        <taxon>Coscinodiscophyceae</taxon>
        <taxon>Chaetocerotophycidae</taxon>
        <taxon>Chaetocerotales</taxon>
        <taxon>Chaetocerotaceae</taxon>
        <taxon>Chaetoceros</taxon>
    </lineage>
</organism>
<feature type="repeat" description="Solcar" evidence="9">
    <location>
        <begin position="266"/>
        <end position="356"/>
    </location>
</feature>
<feature type="repeat" description="Solcar" evidence="9">
    <location>
        <begin position="163"/>
        <end position="256"/>
    </location>
</feature>
<sequence>MAKESDPKKKKNPVLNLVAGGTAGFVESSICHPLDTIKTRMQLRRQQSTLHAVRARSSLMEPGIGRRSMSTSLAEPKKWKSTIEQATSNAERPRPPKVVEASLGPFGTAKRIIQREGFFSLYKGLTAVWTGIVPKMAIRFLTFEQYREGLQKFTGQKGEYSTSINLTAGLACGLTEAVLIVTPAEVCKIRMQSQFNSLIDPSQLARRKYTNVIQTAYTITKEEGFGALYKGIIPTMLRQGCNQAVNFTTYNIFKRKVLDYQNKKELDHWQSLILGGVSGGFGPLANNPLDVCKTRLQKQVIKPGVEPRYTGVVQAISLIYKEEGFFSLWKGITPRLLRIVPGQAITFMTYEAVSSALTKSGYFA</sequence>
<evidence type="ECO:0000313" key="13">
    <source>
        <dbReference type="Proteomes" id="UP001054902"/>
    </source>
</evidence>
<keyword evidence="4 9" id="KW-0812">Transmembrane</keyword>
<dbReference type="EMBL" id="BLLK01000062">
    <property type="protein sequence ID" value="GFH58905.1"/>
    <property type="molecule type" value="Genomic_DNA"/>
</dbReference>
<dbReference type="AlphaFoldDB" id="A0AAD3D8T1"/>
<gene>
    <name evidence="12" type="ORF">CTEN210_15381</name>
</gene>
<comment type="similarity">
    <text evidence="2 10">Belongs to the mitochondrial carrier (TC 2.A.29) family.</text>
</comment>
<keyword evidence="5" id="KW-0677">Repeat</keyword>
<evidence type="ECO:0000256" key="3">
    <source>
        <dbReference type="ARBA" id="ARBA00022448"/>
    </source>
</evidence>
<evidence type="ECO:0000256" key="4">
    <source>
        <dbReference type="ARBA" id="ARBA00022692"/>
    </source>
</evidence>
<comment type="caution">
    <text evidence="12">The sequence shown here is derived from an EMBL/GenBank/DDBJ whole genome shotgun (WGS) entry which is preliminary data.</text>
</comment>
<feature type="repeat" description="Solcar" evidence="9">
    <location>
        <begin position="11"/>
        <end position="149"/>
    </location>
</feature>
<evidence type="ECO:0000256" key="7">
    <source>
        <dbReference type="ARBA" id="ARBA00023128"/>
    </source>
</evidence>
<dbReference type="SUPFAM" id="SSF103506">
    <property type="entry name" value="Mitochondrial carrier"/>
    <property type="match status" value="1"/>
</dbReference>
<protein>
    <submittedName>
        <fullName evidence="12">Solute carrier family 25 (Mitochondrial citrate transporter), member 1</fullName>
    </submittedName>
</protein>
<evidence type="ECO:0000256" key="10">
    <source>
        <dbReference type="RuleBase" id="RU000488"/>
    </source>
</evidence>
<feature type="region of interest" description="Disordered" evidence="11">
    <location>
        <begin position="64"/>
        <end position="97"/>
    </location>
</feature>
<reference evidence="12 13" key="1">
    <citation type="journal article" date="2021" name="Sci. Rep.">
        <title>The genome of the diatom Chaetoceros tenuissimus carries an ancient integrated fragment of an extant virus.</title>
        <authorList>
            <person name="Hongo Y."/>
            <person name="Kimura K."/>
            <person name="Takaki Y."/>
            <person name="Yoshida Y."/>
            <person name="Baba S."/>
            <person name="Kobayashi G."/>
            <person name="Nagasaki K."/>
            <person name="Hano T."/>
            <person name="Tomaru Y."/>
        </authorList>
    </citation>
    <scope>NUCLEOTIDE SEQUENCE [LARGE SCALE GENOMIC DNA]</scope>
    <source>
        <strain evidence="12 13">NIES-3715</strain>
    </source>
</reference>
<dbReference type="InterPro" id="IPR023395">
    <property type="entry name" value="MCP_dom_sf"/>
</dbReference>
<evidence type="ECO:0000256" key="5">
    <source>
        <dbReference type="ARBA" id="ARBA00022737"/>
    </source>
</evidence>
<dbReference type="InterPro" id="IPR018108">
    <property type="entry name" value="MCP_transmembrane"/>
</dbReference>
<keyword evidence="8 9" id="KW-0472">Membrane</keyword>
<dbReference type="PANTHER" id="PTHR45788">
    <property type="entry name" value="SUCCINATE/FUMARATE MITOCHONDRIAL TRANSPORTER-RELATED"/>
    <property type="match status" value="1"/>
</dbReference>
<dbReference type="GO" id="GO:0005469">
    <property type="term" value="F:succinate:fumarate antiporter activity"/>
    <property type="evidence" value="ECO:0007669"/>
    <property type="project" value="TreeGrafter"/>
</dbReference>
<dbReference type="Proteomes" id="UP001054902">
    <property type="component" value="Unassembled WGS sequence"/>
</dbReference>
<evidence type="ECO:0000256" key="11">
    <source>
        <dbReference type="SAM" id="MobiDB-lite"/>
    </source>
</evidence>
<evidence type="ECO:0000256" key="6">
    <source>
        <dbReference type="ARBA" id="ARBA00022989"/>
    </source>
</evidence>
<evidence type="ECO:0000256" key="2">
    <source>
        <dbReference type="ARBA" id="ARBA00006375"/>
    </source>
</evidence>
<keyword evidence="13" id="KW-1185">Reference proteome</keyword>
<evidence type="ECO:0000256" key="1">
    <source>
        <dbReference type="ARBA" id="ARBA00004225"/>
    </source>
</evidence>
<dbReference type="PROSITE" id="PS50920">
    <property type="entry name" value="SOLCAR"/>
    <property type="match status" value="3"/>
</dbReference>
<dbReference type="PANTHER" id="PTHR45788:SF2">
    <property type="entry name" value="SUCCINATE_FUMARATE MITOCHONDRIAL TRANSPORTER"/>
    <property type="match status" value="1"/>
</dbReference>
<keyword evidence="3 10" id="KW-0813">Transport</keyword>
<keyword evidence="6" id="KW-1133">Transmembrane helix</keyword>
<proteinExistence type="inferred from homology"/>
<evidence type="ECO:0000256" key="8">
    <source>
        <dbReference type="ARBA" id="ARBA00023136"/>
    </source>
</evidence>
<dbReference type="GO" id="GO:0031966">
    <property type="term" value="C:mitochondrial membrane"/>
    <property type="evidence" value="ECO:0007669"/>
    <property type="project" value="UniProtKB-SubCell"/>
</dbReference>
<accession>A0AAD3D8T1</accession>
<keyword evidence="7" id="KW-0496">Mitochondrion</keyword>
<evidence type="ECO:0000256" key="9">
    <source>
        <dbReference type="PROSITE-ProRule" id="PRU00282"/>
    </source>
</evidence>
<dbReference type="Gene3D" id="1.50.40.10">
    <property type="entry name" value="Mitochondrial carrier domain"/>
    <property type="match status" value="2"/>
</dbReference>
<dbReference type="InterPro" id="IPR049563">
    <property type="entry name" value="TXTP-like"/>
</dbReference>
<comment type="subcellular location">
    <subcellularLocation>
        <location evidence="1">Mitochondrion membrane</location>
        <topology evidence="1">Multi-pass membrane protein</topology>
    </subcellularLocation>
</comment>